<sequence>MEHADKNIDWDKLLALSDGDLSGEDIMNLTEEEREQLRVAVELKLRIKEEQLLARFPVEEGWKRFQNRPKVHRTIFSYWKMAAAILLLLTSSITVWLFTTKKTQTPQLANYTPSHKAEIRLANGKVLVLCDSAETEKQGIVDIKATNNAVVYAANNASNTTVRVDTLIVPRGNKVSLELSDGTKVTLNAASSLIFPSSFNGNTRSVTLTGEGYFEVNGNENSPFIVQTAGINVKVLGTAFNVNAYDQTIYTTLVNGKVQVATPGKLTVLKPGEQHLYDITDRKEEITKVETPLYTAWQEGIVYFEHSSLLSITKVLSRDYDYDFVFNDKELMDAQFRLEIPHPTSLQLLLDQISRISGNITFTVKNRVVYIDKK</sequence>
<comment type="caution">
    <text evidence="4">The sequence shown here is derived from an EMBL/GenBank/DDBJ whole genome shotgun (WGS) entry which is preliminary data.</text>
</comment>
<dbReference type="Gene3D" id="2.60.120.1440">
    <property type="match status" value="1"/>
</dbReference>
<dbReference type="Proteomes" id="UP000260644">
    <property type="component" value="Unassembled WGS sequence"/>
</dbReference>
<dbReference type="Pfam" id="PF16344">
    <property type="entry name" value="FecR_C"/>
    <property type="match status" value="1"/>
</dbReference>
<proteinExistence type="predicted"/>
<protein>
    <submittedName>
        <fullName evidence="4">FecR family protein</fullName>
    </submittedName>
</protein>
<dbReference type="InterPro" id="IPR006860">
    <property type="entry name" value="FecR"/>
</dbReference>
<reference evidence="4 5" key="1">
    <citation type="submission" date="2018-07" db="EMBL/GenBank/DDBJ databases">
        <title>Chitinophaga K2CV101002-2 sp. nov., isolated from a monsoon evergreen broad-leaved forest soil.</title>
        <authorList>
            <person name="Lv Y."/>
        </authorList>
    </citation>
    <scope>NUCLEOTIDE SEQUENCE [LARGE SCALE GENOMIC DNA]</scope>
    <source>
        <strain evidence="4 5">GDMCC 1.1288</strain>
    </source>
</reference>
<dbReference type="RefSeq" id="WP_116978889.1">
    <property type="nucleotide sequence ID" value="NZ_QPMM01000019.1"/>
</dbReference>
<dbReference type="PANTHER" id="PTHR30273">
    <property type="entry name" value="PERIPLASMIC SIGNAL SENSOR AND SIGMA FACTOR ACTIVATOR FECR-RELATED"/>
    <property type="match status" value="1"/>
</dbReference>
<dbReference type="Pfam" id="PF04773">
    <property type="entry name" value="FecR"/>
    <property type="match status" value="1"/>
</dbReference>
<dbReference type="PANTHER" id="PTHR30273:SF2">
    <property type="entry name" value="PROTEIN FECR"/>
    <property type="match status" value="1"/>
</dbReference>
<keyword evidence="1" id="KW-0472">Membrane</keyword>
<feature type="domain" description="FecR protein" evidence="2">
    <location>
        <begin position="166"/>
        <end position="259"/>
    </location>
</feature>
<dbReference type="InterPro" id="IPR012373">
    <property type="entry name" value="Ferrdict_sens_TM"/>
</dbReference>
<evidence type="ECO:0000259" key="2">
    <source>
        <dbReference type="Pfam" id="PF04773"/>
    </source>
</evidence>
<dbReference type="Gene3D" id="3.55.50.30">
    <property type="match status" value="1"/>
</dbReference>
<evidence type="ECO:0000259" key="3">
    <source>
        <dbReference type="Pfam" id="PF16344"/>
    </source>
</evidence>
<dbReference type="EMBL" id="QPMM01000019">
    <property type="protein sequence ID" value="RFS18804.1"/>
    <property type="molecule type" value="Genomic_DNA"/>
</dbReference>
<evidence type="ECO:0000313" key="4">
    <source>
        <dbReference type="EMBL" id="RFS18804.1"/>
    </source>
</evidence>
<name>A0A3E1Y2B4_9BACT</name>
<keyword evidence="5" id="KW-1185">Reference proteome</keyword>
<dbReference type="GO" id="GO:0016989">
    <property type="term" value="F:sigma factor antagonist activity"/>
    <property type="evidence" value="ECO:0007669"/>
    <property type="project" value="TreeGrafter"/>
</dbReference>
<evidence type="ECO:0000313" key="5">
    <source>
        <dbReference type="Proteomes" id="UP000260644"/>
    </source>
</evidence>
<feature type="transmembrane region" description="Helical" evidence="1">
    <location>
        <begin position="78"/>
        <end position="98"/>
    </location>
</feature>
<dbReference type="OrthoDB" id="737880at2"/>
<keyword evidence="1" id="KW-1133">Transmembrane helix</keyword>
<feature type="domain" description="Protein FecR C-terminal" evidence="3">
    <location>
        <begin position="302"/>
        <end position="371"/>
    </location>
</feature>
<organism evidence="4 5">
    <name type="scientific">Chitinophaga silvatica</name>
    <dbReference type="NCBI Taxonomy" id="2282649"/>
    <lineage>
        <taxon>Bacteria</taxon>
        <taxon>Pseudomonadati</taxon>
        <taxon>Bacteroidota</taxon>
        <taxon>Chitinophagia</taxon>
        <taxon>Chitinophagales</taxon>
        <taxon>Chitinophagaceae</taxon>
        <taxon>Chitinophaga</taxon>
    </lineage>
</organism>
<keyword evidence="1" id="KW-0812">Transmembrane</keyword>
<gene>
    <name evidence="4" type="ORF">DVR12_26765</name>
</gene>
<dbReference type="AlphaFoldDB" id="A0A3E1Y2B4"/>
<dbReference type="FunFam" id="2.60.120.1440:FF:000001">
    <property type="entry name" value="Putative anti-sigma factor"/>
    <property type="match status" value="1"/>
</dbReference>
<evidence type="ECO:0000256" key="1">
    <source>
        <dbReference type="SAM" id="Phobius"/>
    </source>
</evidence>
<accession>A0A3E1Y2B4</accession>
<dbReference type="InterPro" id="IPR032508">
    <property type="entry name" value="FecR_C"/>
</dbReference>
<dbReference type="PIRSF" id="PIRSF018266">
    <property type="entry name" value="FecR"/>
    <property type="match status" value="1"/>
</dbReference>